<proteinExistence type="predicted"/>
<keyword evidence="1" id="KW-0472">Membrane</keyword>
<feature type="transmembrane region" description="Helical" evidence="1">
    <location>
        <begin position="48"/>
        <end position="69"/>
    </location>
</feature>
<dbReference type="SUPFAM" id="SSF53335">
    <property type="entry name" value="S-adenosyl-L-methionine-dependent methyltransferases"/>
    <property type="match status" value="1"/>
</dbReference>
<dbReference type="GO" id="GO:0032259">
    <property type="term" value="P:methylation"/>
    <property type="evidence" value="ECO:0007669"/>
    <property type="project" value="UniProtKB-KW"/>
</dbReference>
<organism evidence="3 4">
    <name type="scientific">Luteolibacter rhizosphaerae</name>
    <dbReference type="NCBI Taxonomy" id="2989719"/>
    <lineage>
        <taxon>Bacteria</taxon>
        <taxon>Pseudomonadati</taxon>
        <taxon>Verrucomicrobiota</taxon>
        <taxon>Verrucomicrobiia</taxon>
        <taxon>Verrucomicrobiales</taxon>
        <taxon>Verrucomicrobiaceae</taxon>
        <taxon>Luteolibacter</taxon>
    </lineage>
</organism>
<keyword evidence="1" id="KW-0812">Transmembrane</keyword>
<keyword evidence="3" id="KW-0489">Methyltransferase</keyword>
<reference evidence="3" key="1">
    <citation type="submission" date="2022-10" db="EMBL/GenBank/DDBJ databases">
        <title>Luteolibacter sp. GHJ8, whole genome shotgun sequencing project.</title>
        <authorList>
            <person name="Zhao G."/>
            <person name="Shen L."/>
        </authorList>
    </citation>
    <scope>NUCLEOTIDE SEQUENCE</scope>
    <source>
        <strain evidence="3">GHJ8</strain>
    </source>
</reference>
<dbReference type="EMBL" id="JAPDDR010000010">
    <property type="protein sequence ID" value="MCW1915626.1"/>
    <property type="molecule type" value="Genomic_DNA"/>
</dbReference>
<keyword evidence="3" id="KW-0808">Transferase</keyword>
<dbReference type="GO" id="GO:0008168">
    <property type="term" value="F:methyltransferase activity"/>
    <property type="evidence" value="ECO:0007669"/>
    <property type="project" value="UniProtKB-KW"/>
</dbReference>
<feature type="domain" description="Methyltransferase type 11" evidence="2">
    <location>
        <begin position="127"/>
        <end position="196"/>
    </location>
</feature>
<dbReference type="InterPro" id="IPR029063">
    <property type="entry name" value="SAM-dependent_MTases_sf"/>
</dbReference>
<dbReference type="InterPro" id="IPR013216">
    <property type="entry name" value="Methyltransf_11"/>
</dbReference>
<keyword evidence="4" id="KW-1185">Reference proteome</keyword>
<dbReference type="Pfam" id="PF08241">
    <property type="entry name" value="Methyltransf_11"/>
    <property type="match status" value="1"/>
</dbReference>
<keyword evidence="1" id="KW-1133">Transmembrane helix</keyword>
<gene>
    <name evidence="3" type="ORF">OJ996_18720</name>
</gene>
<evidence type="ECO:0000313" key="4">
    <source>
        <dbReference type="Proteomes" id="UP001165653"/>
    </source>
</evidence>
<evidence type="ECO:0000313" key="3">
    <source>
        <dbReference type="EMBL" id="MCW1915626.1"/>
    </source>
</evidence>
<dbReference type="Proteomes" id="UP001165653">
    <property type="component" value="Unassembled WGS sequence"/>
</dbReference>
<sequence length="251" mass="28120">MKQRTPWQGMLTVFRFNWPLYVAAALVLLGTIAGSILIDPLWLKLACVAAAIGAAYFIFVSLGVSHLVYDRSDLYGWRWCERALAGANSQDIVVCHSGFDEVSEALSNRLQPASCTVLDHYDPALLTEPSIHKARKLYPPTPATLAASFDRWPLQDASADAIFGLLAIHEFRSLEQRGRWFAEARRCLKPGGRIVLAEHLRDPANFIAFGPGFLHFHSAANWRHCWELAGLRTVDEFSVTPWVRFFVIALP</sequence>
<name>A0ABT3G6Z3_9BACT</name>
<protein>
    <submittedName>
        <fullName evidence="3">Class I SAM-dependent methyltransferase</fullName>
    </submittedName>
</protein>
<accession>A0ABT3G6Z3</accession>
<dbReference type="RefSeq" id="WP_264515180.1">
    <property type="nucleotide sequence ID" value="NZ_JAPDDR010000010.1"/>
</dbReference>
<evidence type="ECO:0000259" key="2">
    <source>
        <dbReference type="Pfam" id="PF08241"/>
    </source>
</evidence>
<comment type="caution">
    <text evidence="3">The sequence shown here is derived from an EMBL/GenBank/DDBJ whole genome shotgun (WGS) entry which is preliminary data.</text>
</comment>
<evidence type="ECO:0000256" key="1">
    <source>
        <dbReference type="SAM" id="Phobius"/>
    </source>
</evidence>
<dbReference type="Gene3D" id="3.40.50.150">
    <property type="entry name" value="Vaccinia Virus protein VP39"/>
    <property type="match status" value="1"/>
</dbReference>
<feature type="transmembrane region" description="Helical" evidence="1">
    <location>
        <begin position="20"/>
        <end position="42"/>
    </location>
</feature>